<accession>A0A943LZR5</accession>
<organism evidence="3 4">
    <name type="scientific">Streptococcus vestibularis</name>
    <dbReference type="NCBI Taxonomy" id="1343"/>
    <lineage>
        <taxon>Bacteria</taxon>
        <taxon>Bacillati</taxon>
        <taxon>Bacillota</taxon>
        <taxon>Bacilli</taxon>
        <taxon>Lactobacillales</taxon>
        <taxon>Streptococcaceae</taxon>
        <taxon>Streptococcus</taxon>
    </lineage>
</organism>
<evidence type="ECO:0000313" key="3">
    <source>
        <dbReference type="EMBL" id="MBS6098592.1"/>
    </source>
</evidence>
<evidence type="ECO:0000256" key="2">
    <source>
        <dbReference type="SAM" id="MobiDB-lite"/>
    </source>
</evidence>
<feature type="region of interest" description="Disordered" evidence="2">
    <location>
        <begin position="58"/>
        <end position="105"/>
    </location>
</feature>
<reference evidence="3" key="1">
    <citation type="submission" date="2021-05" db="EMBL/GenBank/DDBJ databases">
        <title>Infant gut strain persistence is associated with maternal origin, phylogeny, and functional potential including surface adhesion and iron acquisition.</title>
        <authorList>
            <person name="Lou Y.C."/>
        </authorList>
    </citation>
    <scope>NUCLEOTIDE SEQUENCE</scope>
    <source>
        <strain evidence="3">L3_122_031G1_dasL3_122_031G1_maxbin2.maxbin.025s ta_sub</strain>
    </source>
</reference>
<proteinExistence type="predicted"/>
<evidence type="ECO:0000313" key="4">
    <source>
        <dbReference type="Proteomes" id="UP000703822"/>
    </source>
</evidence>
<dbReference type="EMBL" id="JAHAGS010000316">
    <property type="protein sequence ID" value="MBS6098592.1"/>
    <property type="molecule type" value="Genomic_DNA"/>
</dbReference>
<dbReference type="AlphaFoldDB" id="A0A943LZR5"/>
<dbReference type="Pfam" id="PF19258">
    <property type="entry name" value="KxYKxGKxW_sig"/>
    <property type="match status" value="1"/>
</dbReference>
<dbReference type="NCBIfam" id="TIGR03715">
    <property type="entry name" value="KxYKxGKxW"/>
    <property type="match status" value="1"/>
</dbReference>
<feature type="non-terminal residue" evidence="3">
    <location>
        <position position="105"/>
    </location>
</feature>
<dbReference type="Proteomes" id="UP000703822">
    <property type="component" value="Unassembled WGS sequence"/>
</dbReference>
<feature type="compositionally biased region" description="Polar residues" evidence="2">
    <location>
        <begin position="76"/>
        <end position="105"/>
    </location>
</feature>
<protein>
    <submittedName>
        <fullName evidence="3">KxYKxGKxW signal peptide domain-containing protein</fullName>
    </submittedName>
</protein>
<sequence>MEKKVHFKLHKVKKHWVTIAVTGLALGLSFAGLNYASAEEQPTPVNEATVEAIIKEGAVDVDAPTSNEATAKPAENTPTTASSEAATVSETPVANSEVASTETVS</sequence>
<comment type="caution">
    <text evidence="3">The sequence shown here is derived from an EMBL/GenBank/DDBJ whole genome shotgun (WGS) entry which is preliminary data.</text>
</comment>
<keyword evidence="1" id="KW-0732">Signal</keyword>
<name>A0A943LZR5_STRVE</name>
<evidence type="ECO:0000256" key="1">
    <source>
        <dbReference type="ARBA" id="ARBA00022729"/>
    </source>
</evidence>
<gene>
    <name evidence="3" type="ORF">KH901_09205</name>
</gene>
<dbReference type="InterPro" id="IPR022263">
    <property type="entry name" value="KxYKxGKxW"/>
</dbReference>